<sequence>MRQVFILIACAVIVLAGDPGGITANGHNPRYALGKGKGGNNGEHKDLRKFGANGPTNLELPVTDFLKDLKKSSRIGPHKINFEVLPMYSYTGPNGKMYTSCQMDCESKVHTLKSPLFDCSKGRKFYSYSIETKVTGTTCYQPTDVSRNLFMLAMNICYRINKCELTKLGKYATQKNIDNYKGFREVLVGSNELRITNGINKLAKSEQLKRLAAEIVKKTAGQNKAENLSPDPKAINDVLF</sequence>
<dbReference type="Proteomes" id="UP001431209">
    <property type="component" value="Unassembled WGS sequence"/>
</dbReference>
<evidence type="ECO:0000256" key="1">
    <source>
        <dbReference type="SAM" id="SignalP"/>
    </source>
</evidence>
<keyword evidence="3" id="KW-1185">Reference proteome</keyword>
<reference evidence="2 3" key="1">
    <citation type="submission" date="2024-03" db="EMBL/GenBank/DDBJ databases">
        <title>The Acrasis kona genome and developmental transcriptomes reveal deep origins of eukaryotic multicellular pathways.</title>
        <authorList>
            <person name="Sheikh S."/>
            <person name="Fu C.-J."/>
            <person name="Brown M.W."/>
            <person name="Baldauf S.L."/>
        </authorList>
    </citation>
    <scope>NUCLEOTIDE SEQUENCE [LARGE SCALE GENOMIC DNA]</scope>
    <source>
        <strain evidence="2 3">ATCC MYA-3509</strain>
    </source>
</reference>
<keyword evidence="1" id="KW-0732">Signal</keyword>
<accession>A0AAW2ZSH0</accession>
<evidence type="ECO:0000313" key="3">
    <source>
        <dbReference type="Proteomes" id="UP001431209"/>
    </source>
</evidence>
<feature type="signal peptide" evidence="1">
    <location>
        <begin position="1"/>
        <end position="16"/>
    </location>
</feature>
<evidence type="ECO:0000313" key="2">
    <source>
        <dbReference type="EMBL" id="KAL0491661.1"/>
    </source>
</evidence>
<name>A0AAW2ZSH0_9EUKA</name>
<protein>
    <submittedName>
        <fullName evidence="2">Uncharacterized protein</fullName>
    </submittedName>
</protein>
<proteinExistence type="predicted"/>
<comment type="caution">
    <text evidence="2">The sequence shown here is derived from an EMBL/GenBank/DDBJ whole genome shotgun (WGS) entry which is preliminary data.</text>
</comment>
<dbReference type="EMBL" id="JAOPGA020001842">
    <property type="protein sequence ID" value="KAL0491661.1"/>
    <property type="molecule type" value="Genomic_DNA"/>
</dbReference>
<dbReference type="AlphaFoldDB" id="A0AAW2ZSH0"/>
<feature type="chain" id="PRO_5043452993" evidence="1">
    <location>
        <begin position="17"/>
        <end position="240"/>
    </location>
</feature>
<organism evidence="2 3">
    <name type="scientific">Acrasis kona</name>
    <dbReference type="NCBI Taxonomy" id="1008807"/>
    <lineage>
        <taxon>Eukaryota</taxon>
        <taxon>Discoba</taxon>
        <taxon>Heterolobosea</taxon>
        <taxon>Tetramitia</taxon>
        <taxon>Eutetramitia</taxon>
        <taxon>Acrasidae</taxon>
        <taxon>Acrasis</taxon>
    </lineage>
</organism>
<gene>
    <name evidence="2" type="ORF">AKO1_000577</name>
</gene>